<evidence type="ECO:0000256" key="12">
    <source>
        <dbReference type="RuleBase" id="RU364061"/>
    </source>
</evidence>
<evidence type="ECO:0000256" key="5">
    <source>
        <dbReference type="ARBA" id="ARBA00022692"/>
    </source>
</evidence>
<name>A0A8C6I4Z7_MUSSI</name>
<feature type="transmembrane region" description="Helical" evidence="12">
    <location>
        <begin position="111"/>
        <end position="130"/>
    </location>
</feature>
<evidence type="ECO:0000256" key="9">
    <source>
        <dbReference type="ARBA" id="ARBA00023157"/>
    </source>
</evidence>
<dbReference type="PRINTS" id="PR01534">
    <property type="entry name" value="VOMERONASL1R"/>
</dbReference>
<keyword evidence="8 12" id="KW-0472">Membrane</keyword>
<evidence type="ECO:0000256" key="11">
    <source>
        <dbReference type="ARBA" id="ARBA00023224"/>
    </source>
</evidence>
<accession>A0A8C6I4Z7</accession>
<feature type="transmembrane region" description="Helical" evidence="12">
    <location>
        <begin position="210"/>
        <end position="230"/>
    </location>
</feature>
<dbReference type="Proteomes" id="UP000694415">
    <property type="component" value="Unplaced"/>
</dbReference>
<reference evidence="14" key="1">
    <citation type="submission" date="2025-08" db="UniProtKB">
        <authorList>
            <consortium name="Ensembl"/>
        </authorList>
    </citation>
    <scope>IDENTIFICATION</scope>
</reference>
<keyword evidence="11 12" id="KW-0807">Transducer</keyword>
<evidence type="ECO:0000256" key="1">
    <source>
        <dbReference type="ARBA" id="ARBA00004651"/>
    </source>
</evidence>
<keyword evidence="7 12" id="KW-0297">G-protein coupled receptor</keyword>
<dbReference type="GO" id="GO:0019236">
    <property type="term" value="P:response to pheromone"/>
    <property type="evidence" value="ECO:0007669"/>
    <property type="project" value="UniProtKB-KW"/>
</dbReference>
<dbReference type="GO" id="GO:0007606">
    <property type="term" value="P:sensory perception of chemical stimulus"/>
    <property type="evidence" value="ECO:0007669"/>
    <property type="project" value="UniProtKB-ARBA"/>
</dbReference>
<dbReference type="InterPro" id="IPR004072">
    <property type="entry name" value="Vmron_rcpt_1"/>
</dbReference>
<keyword evidence="10 12" id="KW-0675">Receptor</keyword>
<proteinExistence type="inferred from homology"/>
<keyword evidence="4 12" id="KW-0589">Pheromone response</keyword>
<dbReference type="PROSITE" id="PS50262">
    <property type="entry name" value="G_PROTEIN_RECEP_F1_2"/>
    <property type="match status" value="1"/>
</dbReference>
<evidence type="ECO:0000256" key="7">
    <source>
        <dbReference type="ARBA" id="ARBA00023040"/>
    </source>
</evidence>
<comment type="similarity">
    <text evidence="2 12">Belongs to the G-protein coupled receptor 1 family.</text>
</comment>
<evidence type="ECO:0000256" key="3">
    <source>
        <dbReference type="ARBA" id="ARBA00022475"/>
    </source>
</evidence>
<keyword evidence="9" id="KW-1015">Disulfide bond</keyword>
<evidence type="ECO:0000313" key="14">
    <source>
        <dbReference type="Ensembl" id="ENSMSIP00000031175.1"/>
    </source>
</evidence>
<evidence type="ECO:0000259" key="13">
    <source>
        <dbReference type="PROSITE" id="PS50262"/>
    </source>
</evidence>
<dbReference type="Pfam" id="PF03402">
    <property type="entry name" value="V1R"/>
    <property type="match status" value="1"/>
</dbReference>
<evidence type="ECO:0000256" key="6">
    <source>
        <dbReference type="ARBA" id="ARBA00022989"/>
    </source>
</evidence>
<dbReference type="Gene3D" id="1.20.1070.10">
    <property type="entry name" value="Rhodopsin 7-helix transmembrane proteins"/>
    <property type="match status" value="1"/>
</dbReference>
<keyword evidence="3 12" id="KW-1003">Cell membrane</keyword>
<feature type="transmembrane region" description="Helical" evidence="12">
    <location>
        <begin position="68"/>
        <end position="91"/>
    </location>
</feature>
<keyword evidence="6 12" id="KW-1133">Transmembrane helix</keyword>
<dbReference type="InterPro" id="IPR017452">
    <property type="entry name" value="GPCR_Rhodpsn_7TM"/>
</dbReference>
<reference evidence="14" key="2">
    <citation type="submission" date="2025-09" db="UniProtKB">
        <authorList>
            <consortium name="Ensembl"/>
        </authorList>
    </citation>
    <scope>IDENTIFICATION</scope>
</reference>
<evidence type="ECO:0000256" key="2">
    <source>
        <dbReference type="ARBA" id="ARBA00010663"/>
    </source>
</evidence>
<keyword evidence="15" id="KW-1185">Reference proteome</keyword>
<feature type="transmembrane region" description="Helical" evidence="12">
    <location>
        <begin position="289"/>
        <end position="308"/>
    </location>
</feature>
<dbReference type="GO" id="GO:0016503">
    <property type="term" value="F:pheromone receptor activity"/>
    <property type="evidence" value="ECO:0007669"/>
    <property type="project" value="InterPro"/>
</dbReference>
<evidence type="ECO:0000313" key="15">
    <source>
        <dbReference type="Proteomes" id="UP000694415"/>
    </source>
</evidence>
<feature type="domain" description="G-protein coupled receptors family 1 profile" evidence="13">
    <location>
        <begin position="43"/>
        <end position="305"/>
    </location>
</feature>
<protein>
    <recommendedName>
        <fullName evidence="12">Vomeronasal type-1 receptor</fullName>
    </recommendedName>
</protein>
<evidence type="ECO:0000256" key="10">
    <source>
        <dbReference type="ARBA" id="ARBA00023170"/>
    </source>
</evidence>
<dbReference type="CDD" id="cd13949">
    <property type="entry name" value="7tm_V1R_pheromone"/>
    <property type="match status" value="1"/>
</dbReference>
<evidence type="ECO:0000256" key="4">
    <source>
        <dbReference type="ARBA" id="ARBA00022507"/>
    </source>
</evidence>
<dbReference type="GO" id="GO:0005886">
    <property type="term" value="C:plasma membrane"/>
    <property type="evidence" value="ECO:0007669"/>
    <property type="project" value="UniProtKB-SubCell"/>
</dbReference>
<keyword evidence="5 12" id="KW-0812">Transmembrane</keyword>
<organism evidence="14 15">
    <name type="scientific">Mus spicilegus</name>
    <name type="common">Mound-building mouse</name>
    <dbReference type="NCBI Taxonomy" id="10103"/>
    <lineage>
        <taxon>Eukaryota</taxon>
        <taxon>Metazoa</taxon>
        <taxon>Chordata</taxon>
        <taxon>Craniata</taxon>
        <taxon>Vertebrata</taxon>
        <taxon>Euteleostomi</taxon>
        <taxon>Mammalia</taxon>
        <taxon>Eutheria</taxon>
        <taxon>Euarchontoglires</taxon>
        <taxon>Glires</taxon>
        <taxon>Rodentia</taxon>
        <taxon>Myomorpha</taxon>
        <taxon>Muroidea</taxon>
        <taxon>Muridae</taxon>
        <taxon>Murinae</taxon>
        <taxon>Mus</taxon>
        <taxon>Mus</taxon>
    </lineage>
</organism>
<dbReference type="Ensembl" id="ENSMSIT00000039294.1">
    <property type="protein sequence ID" value="ENSMSIP00000031175.1"/>
    <property type="gene ID" value="ENSMSIG00000026106.1"/>
</dbReference>
<dbReference type="AlphaFoldDB" id="A0A8C6I4Z7"/>
<feature type="transmembrane region" description="Helical" evidence="12">
    <location>
        <begin position="37"/>
        <end position="56"/>
    </location>
</feature>
<evidence type="ECO:0000256" key="8">
    <source>
        <dbReference type="ARBA" id="ARBA00023136"/>
    </source>
</evidence>
<feature type="transmembrane region" description="Helical" evidence="12">
    <location>
        <begin position="151"/>
        <end position="172"/>
    </location>
</feature>
<dbReference type="GeneTree" id="ENSGT01030000234553"/>
<sequence length="329" mass="37424">MGDILFFSPQSMFSHTMNKNSILHTHSIIGKTFFSEIGIGISGNSFLLLVHILKFFRGHRPRLTDLPIGLLSLIHLLMLLVAAFIATDIFISRRGWDDIICKFLVYLYRVLRGLSLCTTSMLSVLQAIILSPRSSCLSKFKHISPHHISGAILFLSVLYMLIGSQLLVSIIATSNLTMNDFIYVTQSCSILPLSYLMQSIYSTLLAIREFFLISLMVLSNWYMVALLCMHRKQTQHLHGTNLSPQKSPEQSATQTILMLMSFFVLMTIYDTIVSCSRTMFLNDPTSYSIELFIMHIYATVSPFVFMSTEKHIVNFLRSLGKRVINFNLH</sequence>
<dbReference type="PANTHER" id="PTHR24062">
    <property type="entry name" value="VOMERONASAL TYPE-1 RECEPTOR"/>
    <property type="match status" value="1"/>
</dbReference>
<dbReference type="FunFam" id="1.20.1070.10:FF:000051">
    <property type="entry name" value="Vomeronasal type-1 receptor"/>
    <property type="match status" value="1"/>
</dbReference>
<dbReference type="SUPFAM" id="SSF81321">
    <property type="entry name" value="Family A G protein-coupled receptor-like"/>
    <property type="match status" value="1"/>
</dbReference>
<comment type="subcellular location">
    <subcellularLocation>
        <location evidence="1 12">Cell membrane</location>
        <topology evidence="1 12">Multi-pass membrane protein</topology>
    </subcellularLocation>
</comment>